<evidence type="ECO:0000256" key="7">
    <source>
        <dbReference type="ARBA" id="ARBA00022989"/>
    </source>
</evidence>
<evidence type="ECO:0000313" key="11">
    <source>
        <dbReference type="EMBL" id="KAG8564149.1"/>
    </source>
</evidence>
<evidence type="ECO:0000256" key="3">
    <source>
        <dbReference type="ARBA" id="ARBA00010117"/>
    </source>
</evidence>
<evidence type="ECO:0000256" key="5">
    <source>
        <dbReference type="ARBA" id="ARBA00022792"/>
    </source>
</evidence>
<accession>A0AAV7AVQ3</accession>
<dbReference type="GO" id="GO:0045277">
    <property type="term" value="C:respiratory chain complex IV"/>
    <property type="evidence" value="ECO:0007669"/>
    <property type="project" value="InterPro"/>
</dbReference>
<feature type="transmembrane region" description="Helical" evidence="10">
    <location>
        <begin position="39"/>
        <end position="58"/>
    </location>
</feature>
<evidence type="ECO:0000256" key="9">
    <source>
        <dbReference type="ARBA" id="ARBA00023136"/>
    </source>
</evidence>
<gene>
    <name evidence="11" type="ORF">GDO81_016351</name>
</gene>
<dbReference type="AlphaFoldDB" id="A0AAV7AVQ3"/>
<dbReference type="InterPro" id="IPR036548">
    <property type="entry name" value="Cyt_c_oxidase_su8_sf"/>
</dbReference>
<sequence>MSSSAVSRLFRLPRLAQLVSRRGMSSSVATAGSSPVDTAIGLTAFMITFLVPSGYILANLEEYKKRD</sequence>
<keyword evidence="7 10" id="KW-1133">Transmembrane helix</keyword>
<comment type="similarity">
    <text evidence="3">Belongs to the cytochrome c oxidase VIII family.</text>
</comment>
<evidence type="ECO:0000256" key="2">
    <source>
        <dbReference type="ARBA" id="ARBA00004673"/>
    </source>
</evidence>
<dbReference type="Gene3D" id="4.10.81.10">
    <property type="entry name" value="Cytochrome c oxidase, subunit 8"/>
    <property type="match status" value="1"/>
</dbReference>
<comment type="subcellular location">
    <subcellularLocation>
        <location evidence="1">Mitochondrion inner membrane</location>
        <topology evidence="1">Single-pass membrane protein</topology>
    </subcellularLocation>
</comment>
<keyword evidence="12" id="KW-1185">Reference proteome</keyword>
<evidence type="ECO:0008006" key="13">
    <source>
        <dbReference type="Google" id="ProtNLM"/>
    </source>
</evidence>
<dbReference type="EMBL" id="WNYA01000007">
    <property type="protein sequence ID" value="KAG8564149.1"/>
    <property type="molecule type" value="Genomic_DNA"/>
</dbReference>
<proteinExistence type="inferred from homology"/>
<evidence type="ECO:0000256" key="10">
    <source>
        <dbReference type="SAM" id="Phobius"/>
    </source>
</evidence>
<evidence type="ECO:0000313" key="12">
    <source>
        <dbReference type="Proteomes" id="UP000824782"/>
    </source>
</evidence>
<name>A0AAV7AVQ3_ENGPU</name>
<dbReference type="SUPFAM" id="SSF81431">
    <property type="entry name" value="Mitochondrial cytochrome c oxidase subunit VIIIb (aka IX)"/>
    <property type="match status" value="1"/>
</dbReference>
<evidence type="ECO:0000256" key="8">
    <source>
        <dbReference type="ARBA" id="ARBA00023128"/>
    </source>
</evidence>
<keyword evidence="9 10" id="KW-0472">Membrane</keyword>
<keyword evidence="6" id="KW-0809">Transit peptide</keyword>
<dbReference type="InterPro" id="IPR003205">
    <property type="entry name" value="Cyt_c_oxidase_su8"/>
</dbReference>
<keyword evidence="5" id="KW-0999">Mitochondrion inner membrane</keyword>
<keyword evidence="8" id="KW-0496">Mitochondrion</keyword>
<dbReference type="PANTHER" id="PTHR16717:SF5">
    <property type="entry name" value="CYTOCHROME C OXIDASE SUBUNIT 8, ISOFORM A"/>
    <property type="match status" value="1"/>
</dbReference>
<reference evidence="11" key="1">
    <citation type="thesis" date="2020" institute="ProQuest LLC" country="789 East Eisenhower Parkway, Ann Arbor, MI, USA">
        <title>Comparative Genomics and Chromosome Evolution.</title>
        <authorList>
            <person name="Mudd A.B."/>
        </authorList>
    </citation>
    <scope>NUCLEOTIDE SEQUENCE</scope>
    <source>
        <strain evidence="11">237g6f4</strain>
        <tissue evidence="11">Blood</tissue>
    </source>
</reference>
<dbReference type="Proteomes" id="UP000824782">
    <property type="component" value="Unassembled WGS sequence"/>
</dbReference>
<dbReference type="PANTHER" id="PTHR16717">
    <property type="entry name" value="CYTOCHROME C OXIDASE POLYPEPTIDE VIII"/>
    <property type="match status" value="1"/>
</dbReference>
<comment type="caution">
    <text evidence="11">The sequence shown here is derived from an EMBL/GenBank/DDBJ whole genome shotgun (WGS) entry which is preliminary data.</text>
</comment>
<dbReference type="Pfam" id="PF02285">
    <property type="entry name" value="COX8"/>
    <property type="match status" value="1"/>
</dbReference>
<evidence type="ECO:0000256" key="1">
    <source>
        <dbReference type="ARBA" id="ARBA00004434"/>
    </source>
</evidence>
<evidence type="ECO:0000256" key="6">
    <source>
        <dbReference type="ARBA" id="ARBA00022946"/>
    </source>
</evidence>
<evidence type="ECO:0000256" key="4">
    <source>
        <dbReference type="ARBA" id="ARBA00022692"/>
    </source>
</evidence>
<comment type="pathway">
    <text evidence="2">Energy metabolism; oxidative phosphorylation.</text>
</comment>
<organism evidence="11 12">
    <name type="scientific">Engystomops pustulosus</name>
    <name type="common">Tungara frog</name>
    <name type="synonym">Physalaemus pustulosus</name>
    <dbReference type="NCBI Taxonomy" id="76066"/>
    <lineage>
        <taxon>Eukaryota</taxon>
        <taxon>Metazoa</taxon>
        <taxon>Chordata</taxon>
        <taxon>Craniata</taxon>
        <taxon>Vertebrata</taxon>
        <taxon>Euteleostomi</taxon>
        <taxon>Amphibia</taxon>
        <taxon>Batrachia</taxon>
        <taxon>Anura</taxon>
        <taxon>Neobatrachia</taxon>
        <taxon>Hyloidea</taxon>
        <taxon>Leptodactylidae</taxon>
        <taxon>Leiuperinae</taxon>
        <taxon>Engystomops</taxon>
    </lineage>
</organism>
<dbReference type="GO" id="GO:0006123">
    <property type="term" value="P:mitochondrial electron transport, cytochrome c to oxygen"/>
    <property type="evidence" value="ECO:0007669"/>
    <property type="project" value="InterPro"/>
</dbReference>
<protein>
    <recommendedName>
        <fullName evidence="13">Cytochrome c oxidase subunit 8A, mitochondrial</fullName>
    </recommendedName>
</protein>
<dbReference type="GO" id="GO:0005743">
    <property type="term" value="C:mitochondrial inner membrane"/>
    <property type="evidence" value="ECO:0007669"/>
    <property type="project" value="UniProtKB-SubCell"/>
</dbReference>
<keyword evidence="4 10" id="KW-0812">Transmembrane</keyword>